<dbReference type="EMBL" id="BCMY01000023">
    <property type="protein sequence ID" value="GAQ46898.1"/>
    <property type="molecule type" value="Genomic_DNA"/>
</dbReference>
<organism evidence="3 4">
    <name type="scientific">Aspergillus niger</name>
    <dbReference type="NCBI Taxonomy" id="5061"/>
    <lineage>
        <taxon>Eukaryota</taxon>
        <taxon>Fungi</taxon>
        <taxon>Dikarya</taxon>
        <taxon>Ascomycota</taxon>
        <taxon>Pezizomycotina</taxon>
        <taxon>Eurotiomycetes</taxon>
        <taxon>Eurotiomycetidae</taxon>
        <taxon>Eurotiales</taxon>
        <taxon>Aspergillaceae</taxon>
        <taxon>Aspergillus</taxon>
        <taxon>Aspergillus subgen. Circumdati</taxon>
    </lineage>
</organism>
<dbReference type="VEuPathDB" id="FungiDB:An11g08440"/>
<dbReference type="PANTHER" id="PTHR48075:SF3">
    <property type="entry name" value="3-HYDROXYACYL-COA DEHYDROGENASE"/>
    <property type="match status" value="1"/>
</dbReference>
<dbReference type="VEuPathDB" id="FungiDB:M747DRAFT_332669"/>
<evidence type="ECO:0000256" key="1">
    <source>
        <dbReference type="SAM" id="MobiDB-lite"/>
    </source>
</evidence>
<comment type="caution">
    <text evidence="3">The sequence shown here is derived from an EMBL/GenBank/DDBJ whole genome shotgun (WGS) entry which is preliminary data.</text>
</comment>
<dbReference type="VEuPathDB" id="FungiDB:ATCC64974_11710"/>
<feature type="compositionally biased region" description="Low complexity" evidence="1">
    <location>
        <begin position="18"/>
        <end position="27"/>
    </location>
</feature>
<name>A0A117E3D6_ASPNG</name>
<proteinExistence type="predicted"/>
<dbReference type="VEuPathDB" id="FungiDB:ASPNIDRAFT2_1171922"/>
<gene>
    <name evidence="3" type="ORF">ABL_09559</name>
</gene>
<sequence>MSLTNLDTTNPATPPTDPSTTTLTLPTDHIDDLPTIPYSPPTIYTRPLAILGAGNLGRRIACIFSAAGHTVHLHDPSQGALHSAQHYITENLAHYTTFPLISRPVGQIHPFSSPDITPAVSDAWLVIECVPEHLPLKIDIMGELDAKTPRDCILVSNSSAFRTSFMVEKVCWERRKLMCNMCFGASPWIRAVELGVNEGVTEGEVVRVLTWVLDDCGMMPVQTSRVGRDGEGGLVRSQCLNTVN</sequence>
<feature type="region of interest" description="Disordered" evidence="1">
    <location>
        <begin position="1"/>
        <end position="27"/>
    </location>
</feature>
<accession>A0A117E3D6</accession>
<dbReference type="GO" id="GO:0016491">
    <property type="term" value="F:oxidoreductase activity"/>
    <property type="evidence" value="ECO:0007669"/>
    <property type="project" value="TreeGrafter"/>
</dbReference>
<dbReference type="GO" id="GO:0070403">
    <property type="term" value="F:NAD+ binding"/>
    <property type="evidence" value="ECO:0007669"/>
    <property type="project" value="InterPro"/>
</dbReference>
<dbReference type="OMA" id="TKIEVMG"/>
<dbReference type="InterPro" id="IPR029752">
    <property type="entry name" value="D-isomer_DH_CS1"/>
</dbReference>
<dbReference type="GO" id="GO:0006631">
    <property type="term" value="P:fatty acid metabolic process"/>
    <property type="evidence" value="ECO:0007669"/>
    <property type="project" value="InterPro"/>
</dbReference>
<dbReference type="Gene3D" id="3.40.50.720">
    <property type="entry name" value="NAD(P)-binding Rossmann-like Domain"/>
    <property type="match status" value="1"/>
</dbReference>
<dbReference type="InterPro" id="IPR036291">
    <property type="entry name" value="NAD(P)-bd_dom_sf"/>
</dbReference>
<feature type="compositionally biased region" description="Low complexity" evidence="1">
    <location>
        <begin position="1"/>
        <end position="11"/>
    </location>
</feature>
<feature type="domain" description="3-hydroxyacyl-CoA dehydrogenase NAD binding" evidence="2">
    <location>
        <begin position="48"/>
        <end position="223"/>
    </location>
</feature>
<protein>
    <recommendedName>
        <fullName evidence="2">3-hydroxyacyl-CoA dehydrogenase NAD binding domain-containing protein</fullName>
    </recommendedName>
</protein>
<evidence type="ECO:0000313" key="4">
    <source>
        <dbReference type="Proteomes" id="UP000068243"/>
    </source>
</evidence>
<dbReference type="PANTHER" id="PTHR48075">
    <property type="entry name" value="3-HYDROXYACYL-COA DEHYDROGENASE FAMILY PROTEIN"/>
    <property type="match status" value="1"/>
</dbReference>
<dbReference type="SUPFAM" id="SSF51735">
    <property type="entry name" value="NAD(P)-binding Rossmann-fold domains"/>
    <property type="match status" value="1"/>
</dbReference>
<dbReference type="Proteomes" id="UP000068243">
    <property type="component" value="Unassembled WGS sequence"/>
</dbReference>
<reference evidence="4" key="1">
    <citation type="journal article" date="2016" name="Genome Announc.">
        <title>Draft genome sequence of Aspergillus niger strain An76.</title>
        <authorList>
            <person name="Gong W."/>
            <person name="Cheng Z."/>
            <person name="Zhang H."/>
            <person name="Liu L."/>
            <person name="Gao P."/>
            <person name="Wang L."/>
        </authorList>
    </citation>
    <scope>NUCLEOTIDE SEQUENCE [LARGE SCALE GENOMIC DNA]</scope>
    <source>
        <strain evidence="4">An76</strain>
    </source>
</reference>
<dbReference type="Pfam" id="PF02737">
    <property type="entry name" value="3HCDH_N"/>
    <property type="match status" value="1"/>
</dbReference>
<dbReference type="AlphaFoldDB" id="A0A117E3D6"/>
<evidence type="ECO:0000313" key="3">
    <source>
        <dbReference type="EMBL" id="GAQ46898.1"/>
    </source>
</evidence>
<dbReference type="OrthoDB" id="5958943at2759"/>
<dbReference type="PROSITE" id="PS00065">
    <property type="entry name" value="D_2_HYDROXYACID_DH_1"/>
    <property type="match status" value="1"/>
</dbReference>
<dbReference type="InterPro" id="IPR006176">
    <property type="entry name" value="3-OHacyl-CoA_DH_NAD-bd"/>
</dbReference>
<evidence type="ECO:0000259" key="2">
    <source>
        <dbReference type="Pfam" id="PF02737"/>
    </source>
</evidence>